<comment type="caution">
    <text evidence="1">The sequence shown here is derived from an EMBL/GenBank/DDBJ whole genome shotgun (WGS) entry which is preliminary data.</text>
</comment>
<dbReference type="AlphaFoldDB" id="A0A3R9EXZ7"/>
<protein>
    <submittedName>
        <fullName evidence="1">Uncharacterized protein</fullName>
    </submittedName>
</protein>
<dbReference type="EMBL" id="RHXB01000026">
    <property type="protein sequence ID" value="RSE21643.1"/>
    <property type="molecule type" value="Genomic_DNA"/>
</dbReference>
<dbReference type="Proteomes" id="UP000275331">
    <property type="component" value="Unassembled WGS sequence"/>
</dbReference>
<accession>A0A3R9EXZ7</accession>
<sequence length="236" mass="27317">MLFWKKMPSLWIGNQIAEFSDLDTAKAIAALKIYLTFCLFCKESDSGRRTVELTFSNLCDIASLSRSLVNEGLKILYAKELIKNVSPTERKKIYTVDVLEQHEDGWCKLPLKGIVGEDKKISAFQSMHNRYHFELLALQTYMYLLYARDNRNDYTLARKKTICTKLKCKLTDLNKAITYLIHIGLLDRVVKKDIVSRPLDLFHDSCYFYMKTGGDGALTYRKKLTPLIIAEEEFPF</sequence>
<dbReference type="RefSeq" id="WP_125317953.1">
    <property type="nucleotide sequence ID" value="NZ_RHXA01000025.1"/>
</dbReference>
<evidence type="ECO:0000313" key="2">
    <source>
        <dbReference type="Proteomes" id="UP000275331"/>
    </source>
</evidence>
<name>A0A3R9EXZ7_9ENTR</name>
<gene>
    <name evidence="1" type="ORF">EGT71_23065</name>
</gene>
<proteinExistence type="predicted"/>
<organism evidence="1 2">
    <name type="scientific">Atlantibacter subterraneus</name>
    <dbReference type="NCBI Taxonomy" id="255519"/>
    <lineage>
        <taxon>Bacteria</taxon>
        <taxon>Pseudomonadati</taxon>
        <taxon>Pseudomonadota</taxon>
        <taxon>Gammaproteobacteria</taxon>
        <taxon>Enterobacterales</taxon>
        <taxon>Enterobacteriaceae</taxon>
        <taxon>Atlantibacter</taxon>
    </lineage>
</organism>
<reference evidence="1 2" key="1">
    <citation type="submission" date="2018-10" db="EMBL/GenBank/DDBJ databases">
        <title>Transmission dynamics of multidrug resistant bacteria on intensive care unit surfaces.</title>
        <authorList>
            <person name="D'Souza A.W."/>
            <person name="Potter R.F."/>
            <person name="Wallace M."/>
            <person name="Shupe A."/>
            <person name="Patel S."/>
            <person name="Sun S."/>
            <person name="Gul D."/>
            <person name="Kwon J.H."/>
            <person name="Andleeb S."/>
            <person name="Burnham C.-A.D."/>
            <person name="Dantas G."/>
        </authorList>
    </citation>
    <scope>NUCLEOTIDE SEQUENCE [LARGE SCALE GENOMIC DNA]</scope>
    <source>
        <strain evidence="1 2">AS_373</strain>
    </source>
</reference>
<dbReference type="OrthoDB" id="6636845at2"/>
<evidence type="ECO:0000313" key="1">
    <source>
        <dbReference type="EMBL" id="RSE21643.1"/>
    </source>
</evidence>